<reference evidence="12 13" key="1">
    <citation type="submission" date="2017-04" db="EMBL/GenBank/DDBJ databases">
        <title>Genome Sequence of the Model Brown-Rot Fungus Postia placenta SB12.</title>
        <authorList>
            <consortium name="DOE Joint Genome Institute"/>
            <person name="Gaskell J."/>
            <person name="Kersten P."/>
            <person name="Larrondo L.F."/>
            <person name="Canessa P."/>
            <person name="Martinez D."/>
            <person name="Hibbett D."/>
            <person name="Schmoll M."/>
            <person name="Kubicek C.P."/>
            <person name="Martinez A.T."/>
            <person name="Yadav J."/>
            <person name="Master E."/>
            <person name="Magnuson J.K."/>
            <person name="James T."/>
            <person name="Yaver D."/>
            <person name="Berka R."/>
            <person name="Labutti K."/>
            <person name="Lipzen A."/>
            <person name="Aerts A."/>
            <person name="Barry K."/>
            <person name="Henrissat B."/>
            <person name="Blanchette R."/>
            <person name="Grigoriev I."/>
            <person name="Cullen D."/>
        </authorList>
    </citation>
    <scope>NUCLEOTIDE SEQUENCE [LARGE SCALE GENOMIC DNA]</scope>
    <source>
        <strain evidence="12 13">MAD-698-R-SB12</strain>
    </source>
</reference>
<dbReference type="InterPro" id="IPR002067">
    <property type="entry name" value="MCP"/>
</dbReference>
<sequence>MEWPKEADREVSATVALDPRLDFAAGTVAGMAAIAVGFPFDTVKVRLQSSAVANQYKSTFHALATILHKEHVSGLYRGIASPLVTAAPLNGLVFSVYRFLTKIQLKDADDTLSLTQVTLAGAGTGFVGTLITTPTELIKTQQQLIQSAASTSTTFRPPSSAGDVVSYVLKHHGMKGLYRGMSATAWRDAGYGPYFAAYEATIRFWPRPAGVTDRTVSTAPWYALLCAGAMAGVAGWIVTFPFDVVKTRVQSTFATTPHDPYRSTLSTIVHSYRNEGLRVFFRGLSPTLIRSIPVNMVTFTTFEAIVHTFS</sequence>
<evidence type="ECO:0000256" key="7">
    <source>
        <dbReference type="ARBA" id="ARBA00023128"/>
    </source>
</evidence>
<evidence type="ECO:0000256" key="4">
    <source>
        <dbReference type="ARBA" id="ARBA00022692"/>
    </source>
</evidence>
<dbReference type="Gene3D" id="1.50.40.10">
    <property type="entry name" value="Mitochondrial carrier domain"/>
    <property type="match status" value="1"/>
</dbReference>
<keyword evidence="8 9" id="KW-0472">Membrane</keyword>
<dbReference type="PROSITE" id="PS50920">
    <property type="entry name" value="SOLCAR"/>
    <property type="match status" value="3"/>
</dbReference>
<dbReference type="GO" id="GO:0022857">
    <property type="term" value="F:transmembrane transporter activity"/>
    <property type="evidence" value="ECO:0007669"/>
    <property type="project" value="TreeGrafter"/>
</dbReference>
<evidence type="ECO:0000313" key="13">
    <source>
        <dbReference type="Proteomes" id="UP000194127"/>
    </source>
</evidence>
<evidence type="ECO:0000313" key="12">
    <source>
        <dbReference type="EMBL" id="OSX56165.1"/>
    </source>
</evidence>
<dbReference type="Pfam" id="PF00153">
    <property type="entry name" value="Mito_carr"/>
    <property type="match status" value="3"/>
</dbReference>
<dbReference type="InterPro" id="IPR018108">
    <property type="entry name" value="MCP_transmembrane"/>
</dbReference>
<evidence type="ECO:0000256" key="11">
    <source>
        <dbReference type="SAM" id="Phobius"/>
    </source>
</evidence>
<name>A0A1X6MIK4_9APHY</name>
<feature type="repeat" description="Solcar" evidence="9">
    <location>
        <begin position="219"/>
        <end position="308"/>
    </location>
</feature>
<feature type="transmembrane region" description="Helical" evidence="11">
    <location>
        <begin position="221"/>
        <end position="242"/>
    </location>
</feature>
<evidence type="ECO:0008006" key="14">
    <source>
        <dbReference type="Google" id="ProtNLM"/>
    </source>
</evidence>
<keyword evidence="4 9" id="KW-0812">Transmembrane</keyword>
<organism evidence="12 13">
    <name type="scientific">Postia placenta MAD-698-R-SB12</name>
    <dbReference type="NCBI Taxonomy" id="670580"/>
    <lineage>
        <taxon>Eukaryota</taxon>
        <taxon>Fungi</taxon>
        <taxon>Dikarya</taxon>
        <taxon>Basidiomycota</taxon>
        <taxon>Agaricomycotina</taxon>
        <taxon>Agaricomycetes</taxon>
        <taxon>Polyporales</taxon>
        <taxon>Adustoporiaceae</taxon>
        <taxon>Rhodonia</taxon>
    </lineage>
</organism>
<dbReference type="InterPro" id="IPR023395">
    <property type="entry name" value="MCP_dom_sf"/>
</dbReference>
<proteinExistence type="inferred from homology"/>
<evidence type="ECO:0000256" key="5">
    <source>
        <dbReference type="ARBA" id="ARBA00022737"/>
    </source>
</evidence>
<keyword evidence="3 10" id="KW-0813">Transport</keyword>
<keyword evidence="6 11" id="KW-1133">Transmembrane helix</keyword>
<dbReference type="OrthoDB" id="14252at2759"/>
<gene>
    <name evidence="12" type="ORF">POSPLADRAFT_1068215</name>
</gene>
<dbReference type="Proteomes" id="UP000194127">
    <property type="component" value="Unassembled WGS sequence"/>
</dbReference>
<dbReference type="SUPFAM" id="SSF103506">
    <property type="entry name" value="Mitochondrial carrier"/>
    <property type="match status" value="1"/>
</dbReference>
<feature type="repeat" description="Solcar" evidence="9">
    <location>
        <begin position="17"/>
        <end position="103"/>
    </location>
</feature>
<dbReference type="InterPro" id="IPR050567">
    <property type="entry name" value="Mitochondrial_Carrier"/>
</dbReference>
<keyword evidence="13" id="KW-1185">Reference proteome</keyword>
<evidence type="ECO:0000256" key="2">
    <source>
        <dbReference type="ARBA" id="ARBA00006375"/>
    </source>
</evidence>
<dbReference type="PRINTS" id="PR00926">
    <property type="entry name" value="MITOCARRIER"/>
</dbReference>
<comment type="subcellular location">
    <subcellularLocation>
        <location evidence="1">Mitochondrion membrane</location>
        <topology evidence="1">Multi-pass membrane protein</topology>
    </subcellularLocation>
</comment>
<dbReference type="RefSeq" id="XP_024332959.1">
    <property type="nucleotide sequence ID" value="XM_024482281.1"/>
</dbReference>
<dbReference type="PANTHER" id="PTHR45624">
    <property type="entry name" value="MITOCHONDRIAL BASIC AMINO ACIDS TRANSPORTER-RELATED"/>
    <property type="match status" value="1"/>
</dbReference>
<dbReference type="GeneID" id="36327231"/>
<dbReference type="GO" id="GO:0031966">
    <property type="term" value="C:mitochondrial membrane"/>
    <property type="evidence" value="ECO:0007669"/>
    <property type="project" value="UniProtKB-SubCell"/>
</dbReference>
<evidence type="ECO:0000256" key="1">
    <source>
        <dbReference type="ARBA" id="ARBA00004225"/>
    </source>
</evidence>
<evidence type="ECO:0000256" key="10">
    <source>
        <dbReference type="RuleBase" id="RU000488"/>
    </source>
</evidence>
<dbReference type="EMBL" id="KZ110616">
    <property type="protein sequence ID" value="OSX56165.1"/>
    <property type="molecule type" value="Genomic_DNA"/>
</dbReference>
<keyword evidence="7" id="KW-0496">Mitochondrion</keyword>
<comment type="similarity">
    <text evidence="2 10">Belongs to the mitochondrial carrier (TC 2.A.29) family.</text>
</comment>
<accession>A0A1X6MIK4</accession>
<keyword evidence="5" id="KW-0677">Repeat</keyword>
<dbReference type="AlphaFoldDB" id="A0A1X6MIK4"/>
<evidence type="ECO:0000256" key="8">
    <source>
        <dbReference type="ARBA" id="ARBA00023136"/>
    </source>
</evidence>
<feature type="repeat" description="Solcar" evidence="9">
    <location>
        <begin position="112"/>
        <end position="204"/>
    </location>
</feature>
<dbReference type="PANTHER" id="PTHR45624:SF10">
    <property type="entry name" value="SLC (SOLUTE CARRIER) HOMOLOG"/>
    <property type="match status" value="1"/>
</dbReference>
<protein>
    <recommendedName>
        <fullName evidence="14">Mitochondrial carrier</fullName>
    </recommendedName>
</protein>
<evidence type="ECO:0000256" key="6">
    <source>
        <dbReference type="ARBA" id="ARBA00022989"/>
    </source>
</evidence>
<evidence type="ECO:0000256" key="3">
    <source>
        <dbReference type="ARBA" id="ARBA00022448"/>
    </source>
</evidence>
<evidence type="ECO:0000256" key="9">
    <source>
        <dbReference type="PROSITE-ProRule" id="PRU00282"/>
    </source>
</evidence>